<evidence type="ECO:0000256" key="4">
    <source>
        <dbReference type="ARBA" id="ARBA00022603"/>
    </source>
</evidence>
<keyword evidence="3" id="KW-0698">rRNA processing</keyword>
<keyword evidence="13" id="KW-1185">Reference proteome</keyword>
<evidence type="ECO:0000256" key="1">
    <source>
        <dbReference type="ARBA" id="ARBA00004173"/>
    </source>
</evidence>
<protein>
    <recommendedName>
        <fullName evidence="9">rRNA methyltransferase 1, mitochondrial</fullName>
    </recommendedName>
</protein>
<dbReference type="PANTHER" id="PTHR46103">
    <property type="entry name" value="RRNA METHYLTRANSFERASE 1, MITOCHONDRIAL"/>
    <property type="match status" value="1"/>
</dbReference>
<reference evidence="12 13" key="1">
    <citation type="submission" date="2021-05" db="EMBL/GenBank/DDBJ databases">
        <authorList>
            <person name="Zahm M."/>
            <person name="Klopp C."/>
            <person name="Cabau C."/>
            <person name="Kuhl H."/>
            <person name="Suciu R."/>
            <person name="Ciorpac M."/>
            <person name="Holostenco D."/>
            <person name="Gessner J."/>
            <person name="Wuertz S."/>
            <person name="Hohne C."/>
            <person name="Stock M."/>
            <person name="Gislard M."/>
            <person name="Lluch J."/>
            <person name="Milhes M."/>
            <person name="Lampietro C."/>
            <person name="Lopez Roques C."/>
            <person name="Donnadieu C."/>
            <person name="Du K."/>
            <person name="Schartl M."/>
            <person name="Guiguen Y."/>
        </authorList>
    </citation>
    <scope>NUCLEOTIDE SEQUENCE [LARGE SCALE GENOMIC DNA]</scope>
    <source>
        <strain evidence="12">Hh-F2</strain>
        <tissue evidence="12">Blood</tissue>
    </source>
</reference>
<keyword evidence="8" id="KW-0496">Mitochondrion</keyword>
<evidence type="ECO:0000256" key="5">
    <source>
        <dbReference type="ARBA" id="ARBA00022679"/>
    </source>
</evidence>
<feature type="domain" description="RNA 2-O ribose methyltransferase substrate binding" evidence="11">
    <location>
        <begin position="110"/>
        <end position="188"/>
    </location>
</feature>
<keyword evidence="7" id="KW-0809">Transit peptide</keyword>
<dbReference type="Pfam" id="PF08032">
    <property type="entry name" value="SpoU_sub_bind"/>
    <property type="match status" value="1"/>
</dbReference>
<dbReference type="Pfam" id="PF00588">
    <property type="entry name" value="SpoU_methylase"/>
    <property type="match status" value="1"/>
</dbReference>
<dbReference type="InterPro" id="IPR013123">
    <property type="entry name" value="SpoU_subst-bd"/>
</dbReference>
<sequence>MRGADTAAKNRLDPAHDEDDLKTNTRDFSYTAKAIRHPSVLAKSYSVQKQQTFVKNKKWSTKIPKPELRNRATVANELQRLRDEDMPGPKRTGSPSGIAYSNMKNKDSEIVFGVSPCYLALAHGRRALHGLYVKESRVQQRPEVREIYRLAESLGVTVQQASRRALDGLCGGRVHQGMCLEASPLGYVADNERIAQCTPGQSLWLVLEGIQDPMNMGALLRTAYFLGVDRVVASLHNSCPLSPVVSKASAGAMEALPVYGSDDLPDLLKTQIAGGWQVIGTVGTATKAVHVPVLPCSEFHWSQPTILTLGSEGSGLSAEVLALCGCLLTIPPGGEPTLGMDSLNVSVAAGILLHSLVSCKRMKR</sequence>
<dbReference type="Gene3D" id="3.40.1280.10">
    <property type="match status" value="1"/>
</dbReference>
<comment type="caution">
    <text evidence="12">The sequence shown here is derived from an EMBL/GenBank/DDBJ whole genome shotgun (WGS) entry which is preliminary data.</text>
</comment>
<evidence type="ECO:0000256" key="8">
    <source>
        <dbReference type="ARBA" id="ARBA00023128"/>
    </source>
</evidence>
<evidence type="ECO:0000256" key="6">
    <source>
        <dbReference type="ARBA" id="ARBA00022691"/>
    </source>
</evidence>
<gene>
    <name evidence="12" type="ORF">HHUSO_G26607</name>
</gene>
<evidence type="ECO:0000256" key="7">
    <source>
        <dbReference type="ARBA" id="ARBA00022946"/>
    </source>
</evidence>
<evidence type="ECO:0000256" key="2">
    <source>
        <dbReference type="ARBA" id="ARBA00007228"/>
    </source>
</evidence>
<dbReference type="Proteomes" id="UP001369086">
    <property type="component" value="Unassembled WGS sequence"/>
</dbReference>
<keyword evidence="6" id="KW-0949">S-adenosyl-L-methionine</keyword>
<dbReference type="Gene3D" id="3.30.1330.30">
    <property type="match status" value="1"/>
</dbReference>
<comment type="similarity">
    <text evidence="2">Belongs to the class IV-like SAM-binding methyltransferase superfamily. RNA methyltransferase TrmH family.</text>
</comment>
<dbReference type="GO" id="GO:0008168">
    <property type="term" value="F:methyltransferase activity"/>
    <property type="evidence" value="ECO:0007669"/>
    <property type="project" value="UniProtKB-KW"/>
</dbReference>
<evidence type="ECO:0000313" key="13">
    <source>
        <dbReference type="Proteomes" id="UP001369086"/>
    </source>
</evidence>
<dbReference type="PANTHER" id="PTHR46103:SF1">
    <property type="entry name" value="RRNA METHYLTRANSFERASE 1, MITOCHONDRIAL"/>
    <property type="match status" value="1"/>
</dbReference>
<feature type="region of interest" description="Disordered" evidence="10">
    <location>
        <begin position="80"/>
        <end position="101"/>
    </location>
</feature>
<dbReference type="InterPro" id="IPR001537">
    <property type="entry name" value="SpoU_MeTrfase"/>
</dbReference>
<feature type="region of interest" description="Disordered" evidence="10">
    <location>
        <begin position="1"/>
        <end position="24"/>
    </location>
</feature>
<organism evidence="12 13">
    <name type="scientific">Huso huso</name>
    <name type="common">Beluga</name>
    <name type="synonym">Acipenser huso</name>
    <dbReference type="NCBI Taxonomy" id="61971"/>
    <lineage>
        <taxon>Eukaryota</taxon>
        <taxon>Metazoa</taxon>
        <taxon>Chordata</taxon>
        <taxon>Craniata</taxon>
        <taxon>Vertebrata</taxon>
        <taxon>Euteleostomi</taxon>
        <taxon>Actinopterygii</taxon>
        <taxon>Chondrostei</taxon>
        <taxon>Acipenseriformes</taxon>
        <taxon>Acipenseridae</taxon>
        <taxon>Huso</taxon>
    </lineage>
</organism>
<keyword evidence="4 12" id="KW-0489">Methyltransferase</keyword>
<proteinExistence type="inferred from homology"/>
<dbReference type="CDD" id="cd18105">
    <property type="entry name" value="SpoU-like_MRM1"/>
    <property type="match status" value="1"/>
</dbReference>
<dbReference type="SUPFAM" id="SSF55315">
    <property type="entry name" value="L30e-like"/>
    <property type="match status" value="1"/>
</dbReference>
<dbReference type="GO" id="GO:0032259">
    <property type="term" value="P:methylation"/>
    <property type="evidence" value="ECO:0007669"/>
    <property type="project" value="UniProtKB-KW"/>
</dbReference>
<evidence type="ECO:0000259" key="11">
    <source>
        <dbReference type="SMART" id="SM00967"/>
    </source>
</evidence>
<evidence type="ECO:0000256" key="10">
    <source>
        <dbReference type="SAM" id="MobiDB-lite"/>
    </source>
</evidence>
<name>A0ABR0YL20_HUSHU</name>
<dbReference type="EMBL" id="JAHFZB010000027">
    <property type="protein sequence ID" value="KAK6473240.1"/>
    <property type="molecule type" value="Genomic_DNA"/>
</dbReference>
<dbReference type="InterPro" id="IPR047261">
    <property type="entry name" value="MRM1_MeTrfase_dom"/>
</dbReference>
<dbReference type="InterPro" id="IPR029028">
    <property type="entry name" value="Alpha/beta_knot_MTases"/>
</dbReference>
<evidence type="ECO:0000313" key="12">
    <source>
        <dbReference type="EMBL" id="KAK6473240.1"/>
    </source>
</evidence>
<dbReference type="InterPro" id="IPR029064">
    <property type="entry name" value="Ribosomal_eL30-like_sf"/>
</dbReference>
<feature type="compositionally biased region" description="Basic and acidic residues" evidence="10">
    <location>
        <begin position="8"/>
        <end position="24"/>
    </location>
</feature>
<dbReference type="InterPro" id="IPR029026">
    <property type="entry name" value="tRNA_m1G_MTases_N"/>
</dbReference>
<accession>A0ABR0YL20</accession>
<comment type="subcellular location">
    <subcellularLocation>
        <location evidence="1">Mitochondrion</location>
    </subcellularLocation>
</comment>
<dbReference type="SUPFAM" id="SSF75217">
    <property type="entry name" value="alpha/beta knot"/>
    <property type="match status" value="1"/>
</dbReference>
<keyword evidence="5" id="KW-0808">Transferase</keyword>
<evidence type="ECO:0000256" key="3">
    <source>
        <dbReference type="ARBA" id="ARBA00022552"/>
    </source>
</evidence>
<evidence type="ECO:0000256" key="9">
    <source>
        <dbReference type="ARBA" id="ARBA00034881"/>
    </source>
</evidence>
<dbReference type="InterPro" id="IPR047182">
    <property type="entry name" value="MRM1"/>
</dbReference>
<dbReference type="SMART" id="SM00967">
    <property type="entry name" value="SpoU_sub_bind"/>
    <property type="match status" value="1"/>
</dbReference>